<gene>
    <name evidence="1" type="ORF">SAMN03080617_01030</name>
</gene>
<keyword evidence="2" id="KW-1185">Reference proteome</keyword>
<dbReference type="OrthoDB" id="9964172at2"/>
<dbReference type="Proteomes" id="UP000198756">
    <property type="component" value="Unassembled WGS sequence"/>
</dbReference>
<protein>
    <submittedName>
        <fullName evidence="1">Uncharacterized protein</fullName>
    </submittedName>
</protein>
<evidence type="ECO:0000313" key="2">
    <source>
        <dbReference type="Proteomes" id="UP000198756"/>
    </source>
</evidence>
<name>A0A1G5WCY4_9BACT</name>
<accession>A0A1G5WCY4</accession>
<sequence>MRKFLLAAFVFSMGLSFDMGGSQKVEAGPFGNQGHWVPLAGGGQICATHWWLNKCMVGDQETDT</sequence>
<dbReference type="STRING" id="279824.SAMN03080617_01030"/>
<dbReference type="EMBL" id="FMXE01000006">
    <property type="protein sequence ID" value="SDA55852.1"/>
    <property type="molecule type" value="Genomic_DNA"/>
</dbReference>
<dbReference type="AlphaFoldDB" id="A0A1G5WCY4"/>
<reference evidence="2" key="1">
    <citation type="submission" date="2016-10" db="EMBL/GenBank/DDBJ databases">
        <authorList>
            <person name="Varghese N."/>
            <person name="Submissions S."/>
        </authorList>
    </citation>
    <scope>NUCLEOTIDE SEQUENCE [LARGE SCALE GENOMIC DNA]</scope>
    <source>
        <strain evidence="2">DSM 22703</strain>
    </source>
</reference>
<evidence type="ECO:0000313" key="1">
    <source>
        <dbReference type="EMBL" id="SDA55852.1"/>
    </source>
</evidence>
<organism evidence="1 2">
    <name type="scientific">Algoriphagus alkaliphilus</name>
    <dbReference type="NCBI Taxonomy" id="279824"/>
    <lineage>
        <taxon>Bacteria</taxon>
        <taxon>Pseudomonadati</taxon>
        <taxon>Bacteroidota</taxon>
        <taxon>Cytophagia</taxon>
        <taxon>Cytophagales</taxon>
        <taxon>Cyclobacteriaceae</taxon>
        <taxon>Algoriphagus</taxon>
    </lineage>
</organism>
<proteinExistence type="predicted"/>
<dbReference type="RefSeq" id="WP_139183564.1">
    <property type="nucleotide sequence ID" value="NZ_FMXE01000006.1"/>
</dbReference>